<keyword evidence="2" id="KW-1185">Reference proteome</keyword>
<dbReference type="AlphaFoldDB" id="A0ABD5YPK0"/>
<protein>
    <recommendedName>
        <fullName evidence="3">Right handed beta helix domain-containing protein</fullName>
    </recommendedName>
</protein>
<evidence type="ECO:0000313" key="1">
    <source>
        <dbReference type="EMBL" id="MFC7191240.1"/>
    </source>
</evidence>
<evidence type="ECO:0008006" key="3">
    <source>
        <dbReference type="Google" id="ProtNLM"/>
    </source>
</evidence>
<sequence>MHLEASTSGTRIRNSWVENNFGWNIYLGGGTRLKLSDLHLVTGKSGGIHLRPSYSQITGVSMVNCSPGIDVKGVTNAISDMYITQSGSGAAIRERDVKKCVHEHHDHGFEDRHRHAGNPLAVLEYRRLKRD</sequence>
<accession>A0ABD5YPK0</accession>
<dbReference type="RefSeq" id="WP_390206075.1">
    <property type="nucleotide sequence ID" value="NZ_JBHSZC010000001.1"/>
</dbReference>
<dbReference type="Proteomes" id="UP001596417">
    <property type="component" value="Unassembled WGS sequence"/>
</dbReference>
<dbReference type="SUPFAM" id="SSF51126">
    <property type="entry name" value="Pectin lyase-like"/>
    <property type="match status" value="1"/>
</dbReference>
<proteinExistence type="predicted"/>
<organism evidence="1 2">
    <name type="scientific">Halocatena marina</name>
    <dbReference type="NCBI Taxonomy" id="2934937"/>
    <lineage>
        <taxon>Archaea</taxon>
        <taxon>Methanobacteriati</taxon>
        <taxon>Methanobacteriota</taxon>
        <taxon>Stenosarchaea group</taxon>
        <taxon>Halobacteria</taxon>
        <taxon>Halobacteriales</taxon>
        <taxon>Natronomonadaceae</taxon>
        <taxon>Halocatena</taxon>
    </lineage>
</organism>
<dbReference type="EMBL" id="JBHTAX010000001">
    <property type="protein sequence ID" value="MFC7191240.1"/>
    <property type="molecule type" value="Genomic_DNA"/>
</dbReference>
<dbReference type="InterPro" id="IPR011050">
    <property type="entry name" value="Pectin_lyase_fold/virulence"/>
</dbReference>
<reference evidence="1 2" key="1">
    <citation type="journal article" date="2019" name="Int. J. Syst. Evol. Microbiol.">
        <title>The Global Catalogue of Microorganisms (GCM) 10K type strain sequencing project: providing services to taxonomists for standard genome sequencing and annotation.</title>
        <authorList>
            <consortium name="The Broad Institute Genomics Platform"/>
            <consortium name="The Broad Institute Genome Sequencing Center for Infectious Disease"/>
            <person name="Wu L."/>
            <person name="Ma J."/>
        </authorList>
    </citation>
    <scope>NUCLEOTIDE SEQUENCE [LARGE SCALE GENOMIC DNA]</scope>
    <source>
        <strain evidence="1 2">RDMS1</strain>
    </source>
</reference>
<gene>
    <name evidence="1" type="ORF">ACFQL7_16485</name>
</gene>
<evidence type="ECO:0000313" key="2">
    <source>
        <dbReference type="Proteomes" id="UP001596417"/>
    </source>
</evidence>
<name>A0ABD5YPK0_9EURY</name>
<comment type="caution">
    <text evidence="1">The sequence shown here is derived from an EMBL/GenBank/DDBJ whole genome shotgun (WGS) entry which is preliminary data.</text>
</comment>